<dbReference type="InterPro" id="IPR015943">
    <property type="entry name" value="WD40/YVTN_repeat-like_dom_sf"/>
</dbReference>
<dbReference type="InterPro" id="IPR036322">
    <property type="entry name" value="WD40_repeat_dom_sf"/>
</dbReference>
<dbReference type="InterPro" id="IPR001680">
    <property type="entry name" value="WD40_rpt"/>
</dbReference>
<dbReference type="PROSITE" id="PS00678">
    <property type="entry name" value="WD_REPEATS_1"/>
    <property type="match status" value="1"/>
</dbReference>
<proteinExistence type="predicted"/>
<sequence>MEPGQREVHLDHDLAIPLDLDAEDVEIFSDDDLESSEDTTAQQVMEGKDLQGIPWRRLRMSREGYRATRLHNYKNYVNVEVPLEKLRSTCKEVEKGHRLFDFYHNTRKVQSSIVHFQLRNLMSSTTKHDVYVNHRNRIQHFSDVTRKNTTVLDVSGMSREPGARWGHVQVCTMNMGRGLLVVGGFHGDMVVKSTENGCTSYCHVTHNDNGITNAVDITTSPSGAEQIVTSNNDAAVRVFDAATLKCAQKADFSWAVNYTACNPADPSLMCVVGDDPEIALVDKASGKRVSTLQGHYDFSFAAAWHPNGKVLATGNQDTTTRLWDIRYPGAALATLGGRMGAIRSLRFSGDGRFLAMAEPADFVHIFDTHADYSHSQEIDIFGEIAGCSFSPDSEAFFICVSDMTYSSLLQFHRPRSPAPVFF</sequence>
<organism evidence="4">
    <name type="scientific">Tetraselmis sp. GSL018</name>
    <dbReference type="NCBI Taxonomy" id="582737"/>
    <lineage>
        <taxon>Eukaryota</taxon>
        <taxon>Viridiplantae</taxon>
        <taxon>Chlorophyta</taxon>
        <taxon>core chlorophytes</taxon>
        <taxon>Chlorodendrophyceae</taxon>
        <taxon>Chlorodendrales</taxon>
        <taxon>Chlorodendraceae</taxon>
        <taxon>Tetraselmis</taxon>
    </lineage>
</organism>
<dbReference type="SUPFAM" id="SSF50978">
    <property type="entry name" value="WD40 repeat-like"/>
    <property type="match status" value="1"/>
</dbReference>
<name>A0A061S6I8_9CHLO</name>
<evidence type="ECO:0000313" key="4">
    <source>
        <dbReference type="EMBL" id="JAC79878.1"/>
    </source>
</evidence>
<dbReference type="Gene3D" id="2.130.10.10">
    <property type="entry name" value="YVTN repeat-like/Quinoprotein amine dehydrogenase"/>
    <property type="match status" value="1"/>
</dbReference>
<evidence type="ECO:0000256" key="1">
    <source>
        <dbReference type="ARBA" id="ARBA00022574"/>
    </source>
</evidence>
<dbReference type="InterPro" id="IPR019775">
    <property type="entry name" value="WD40_repeat_CS"/>
</dbReference>
<evidence type="ECO:0000256" key="3">
    <source>
        <dbReference type="PROSITE-ProRule" id="PRU00221"/>
    </source>
</evidence>
<keyword evidence="1 3" id="KW-0853">WD repeat</keyword>
<dbReference type="SMART" id="SM00320">
    <property type="entry name" value="WD40"/>
    <property type="match status" value="4"/>
</dbReference>
<dbReference type="PROSITE" id="PS50294">
    <property type="entry name" value="WD_REPEATS_REGION"/>
    <property type="match status" value="1"/>
</dbReference>
<dbReference type="PANTHER" id="PTHR43991">
    <property type="entry name" value="WD REPEAT PROTEIN (AFU_ORTHOLOGUE AFUA_8G05640)-RELATED"/>
    <property type="match status" value="1"/>
</dbReference>
<dbReference type="Pfam" id="PF00400">
    <property type="entry name" value="WD40"/>
    <property type="match status" value="1"/>
</dbReference>
<keyword evidence="2" id="KW-0677">Repeat</keyword>
<dbReference type="PROSITE" id="PS50082">
    <property type="entry name" value="WD_REPEATS_2"/>
    <property type="match status" value="1"/>
</dbReference>
<reference evidence="4" key="1">
    <citation type="submission" date="2014-05" db="EMBL/GenBank/DDBJ databases">
        <title>The transcriptome of the halophilic microalga Tetraselmis sp. GSL018 isolated from the Great Salt Lake, Utah.</title>
        <authorList>
            <person name="Jinkerson R.E."/>
            <person name="D'Adamo S."/>
            <person name="Posewitz M.C."/>
        </authorList>
    </citation>
    <scope>NUCLEOTIDE SEQUENCE</scope>
    <source>
        <strain evidence="4">GSL018</strain>
    </source>
</reference>
<gene>
    <name evidence="4" type="ORF">TSPGSL018_11629</name>
</gene>
<accession>A0A061S6I8</accession>
<dbReference type="AlphaFoldDB" id="A0A061S6I8"/>
<dbReference type="PANTHER" id="PTHR43991:SF12">
    <property type="entry name" value="WD REPEAT PROTEIN (AFU_ORTHOLOGUE AFUA_8G05640)"/>
    <property type="match status" value="1"/>
</dbReference>
<evidence type="ECO:0000256" key="2">
    <source>
        <dbReference type="ARBA" id="ARBA00022737"/>
    </source>
</evidence>
<dbReference type="EMBL" id="GBEZ01005428">
    <property type="protein sequence ID" value="JAC79878.1"/>
    <property type="molecule type" value="Transcribed_RNA"/>
</dbReference>
<feature type="repeat" description="WD" evidence="3">
    <location>
        <begin position="292"/>
        <end position="326"/>
    </location>
</feature>
<protein>
    <submittedName>
        <fullName evidence="4">Uncharacterized protein</fullName>
    </submittedName>
</protein>